<dbReference type="InterPro" id="IPR008929">
    <property type="entry name" value="Chondroitin_lyas"/>
</dbReference>
<evidence type="ECO:0000313" key="5">
    <source>
        <dbReference type="Proteomes" id="UP001285921"/>
    </source>
</evidence>
<dbReference type="Gene3D" id="1.50.10.100">
    <property type="entry name" value="Chondroitin AC/alginate lyase"/>
    <property type="match status" value="1"/>
</dbReference>
<dbReference type="InterPro" id="IPR008397">
    <property type="entry name" value="Alginate_lyase_dom"/>
</dbReference>
<keyword evidence="2" id="KW-0456">Lyase</keyword>
<comment type="caution">
    <text evidence="4">The sequence shown here is derived from an EMBL/GenBank/DDBJ whole genome shotgun (WGS) entry which is preliminary data.</text>
</comment>
<gene>
    <name evidence="4" type="ORF">PghCCS26_24970</name>
</gene>
<protein>
    <recommendedName>
        <fullName evidence="3">Alginate lyase domain-containing protein</fullName>
    </recommendedName>
</protein>
<organism evidence="4 5">
    <name type="scientific">Paenibacillus glycanilyticus</name>
    <dbReference type="NCBI Taxonomy" id="126569"/>
    <lineage>
        <taxon>Bacteria</taxon>
        <taxon>Bacillati</taxon>
        <taxon>Bacillota</taxon>
        <taxon>Bacilli</taxon>
        <taxon>Bacillales</taxon>
        <taxon>Paenibacillaceae</taxon>
        <taxon>Paenibacillus</taxon>
    </lineage>
</organism>
<evidence type="ECO:0000256" key="2">
    <source>
        <dbReference type="ARBA" id="ARBA00023239"/>
    </source>
</evidence>
<name>A0ABQ6NKR6_9BACL</name>
<keyword evidence="1" id="KW-0732">Signal</keyword>
<reference evidence="4 5" key="1">
    <citation type="submission" date="2023-05" db="EMBL/GenBank/DDBJ databases">
        <title>Draft genome of Paenibacillus sp. CCS26.</title>
        <authorList>
            <person name="Akita H."/>
            <person name="Shinto Y."/>
            <person name="Kimura Z."/>
        </authorList>
    </citation>
    <scope>NUCLEOTIDE SEQUENCE [LARGE SCALE GENOMIC DNA]</scope>
    <source>
        <strain evidence="4 5">CCS26</strain>
    </source>
</reference>
<dbReference type="Pfam" id="PF05426">
    <property type="entry name" value="Alginate_lyase"/>
    <property type="match status" value="1"/>
</dbReference>
<accession>A0ABQ6NKR6</accession>
<evidence type="ECO:0000256" key="1">
    <source>
        <dbReference type="ARBA" id="ARBA00022729"/>
    </source>
</evidence>
<dbReference type="EMBL" id="BTCL01000007">
    <property type="protein sequence ID" value="GMK45369.1"/>
    <property type="molecule type" value="Genomic_DNA"/>
</dbReference>
<dbReference type="Proteomes" id="UP001285921">
    <property type="component" value="Unassembled WGS sequence"/>
</dbReference>
<feature type="domain" description="Alginate lyase" evidence="3">
    <location>
        <begin position="14"/>
        <end position="254"/>
    </location>
</feature>
<proteinExistence type="predicted"/>
<dbReference type="SUPFAM" id="SSF48230">
    <property type="entry name" value="Chondroitin AC/alginate lyase"/>
    <property type="match status" value="1"/>
</dbReference>
<evidence type="ECO:0000313" key="4">
    <source>
        <dbReference type="EMBL" id="GMK45369.1"/>
    </source>
</evidence>
<evidence type="ECO:0000259" key="3">
    <source>
        <dbReference type="Pfam" id="PF05426"/>
    </source>
</evidence>
<keyword evidence="5" id="KW-1185">Reference proteome</keyword>
<dbReference type="RefSeq" id="WP_317980125.1">
    <property type="nucleotide sequence ID" value="NZ_BTCL01000007.1"/>
</dbReference>
<sequence>MSKKELISKTAAAAKDELLRLAEESMSVSSHAVPVWHIPGFYFDAAGHQAAKKLMEVDAQAAYVTALAYRFTGQSIYADKAVELLQGWASINRELADKDGPLVSAYLGSGFLQAAEWLKGHPGWSQEDRDSFIHWITTVLLPKWDRIPLRNNWWSWSLYAQLLLYRFLDDQAGFAEEVAHLKEHIDSSLSLTGFIPEETLRGTNSIWYHYFALAPLTAAAKQVLDYTGEDLYRWTSPSGHTIKKSLDTLLYYANGRAGEWPYEKGQNVPDPLSSQTWPLDLYEAMSNIFKDPEYDQFVSPYRPIIGNRNQNSGYFQSYAWVFPELL</sequence>